<proteinExistence type="predicted"/>
<name>A0A2G5UXG0_9PELO</name>
<protein>
    <submittedName>
        <fullName evidence="2">Uncharacterized protein</fullName>
    </submittedName>
</protein>
<organism evidence="2 3">
    <name type="scientific">Caenorhabditis nigoni</name>
    <dbReference type="NCBI Taxonomy" id="1611254"/>
    <lineage>
        <taxon>Eukaryota</taxon>
        <taxon>Metazoa</taxon>
        <taxon>Ecdysozoa</taxon>
        <taxon>Nematoda</taxon>
        <taxon>Chromadorea</taxon>
        <taxon>Rhabditida</taxon>
        <taxon>Rhabditina</taxon>
        <taxon>Rhabditomorpha</taxon>
        <taxon>Rhabditoidea</taxon>
        <taxon>Rhabditidae</taxon>
        <taxon>Peloderinae</taxon>
        <taxon>Caenorhabditis</taxon>
    </lineage>
</organism>
<dbReference type="InterPro" id="IPR011989">
    <property type="entry name" value="ARM-like"/>
</dbReference>
<dbReference type="Gene3D" id="1.25.10.10">
    <property type="entry name" value="Leucine-rich Repeat Variant"/>
    <property type="match status" value="1"/>
</dbReference>
<gene>
    <name evidence="2" type="primary">Cnig_chr_II.g4474</name>
    <name evidence="2" type="ORF">B9Z55_004474</name>
</gene>
<evidence type="ECO:0000256" key="1">
    <source>
        <dbReference type="SAM" id="MobiDB-lite"/>
    </source>
</evidence>
<dbReference type="OrthoDB" id="668540at2759"/>
<dbReference type="AlphaFoldDB" id="A0A2G5UXG0"/>
<accession>A0A2G5UXG0</accession>
<dbReference type="Proteomes" id="UP000230233">
    <property type="component" value="Chromosome II"/>
</dbReference>
<feature type="region of interest" description="Disordered" evidence="1">
    <location>
        <begin position="77"/>
        <end position="102"/>
    </location>
</feature>
<evidence type="ECO:0000313" key="3">
    <source>
        <dbReference type="Proteomes" id="UP000230233"/>
    </source>
</evidence>
<feature type="compositionally biased region" description="Polar residues" evidence="1">
    <location>
        <begin position="82"/>
        <end position="102"/>
    </location>
</feature>
<sequence length="226" mass="25014">MQRVIEHSTPAEQEAIKNYIGTDNNALCLDKSACRVVQTALETQERSTSSSAHNNQKLIDKSIGAVKKTGITTKDGAYSLVETPNETSHSSSRDVSGPESSGANVIQIPVRAGITAEQGKLLNLWSRCIAKPGIFLGSSIVRMWSHVDFKQRLACATVRKIDLASKCLKRLPDVSLSCHVSASFSLNSAKNPEEGFEKRERCRKIARIEYEIRSLERRLEKRSSRV</sequence>
<reference evidence="3" key="1">
    <citation type="submission" date="2017-10" db="EMBL/GenBank/DDBJ databases">
        <title>Rapid genome shrinkage in a self-fertile nematode reveals novel sperm competition proteins.</title>
        <authorList>
            <person name="Yin D."/>
            <person name="Schwarz E.M."/>
            <person name="Thomas C.G."/>
            <person name="Felde R.L."/>
            <person name="Korf I.F."/>
            <person name="Cutter A.D."/>
            <person name="Schartner C.M."/>
            <person name="Ralston E.J."/>
            <person name="Meyer B.J."/>
            <person name="Haag E.S."/>
        </authorList>
    </citation>
    <scope>NUCLEOTIDE SEQUENCE [LARGE SCALE GENOMIC DNA]</scope>
    <source>
        <strain evidence="3">JU1422</strain>
    </source>
</reference>
<keyword evidence="3" id="KW-1185">Reference proteome</keyword>
<comment type="caution">
    <text evidence="2">The sequence shown here is derived from an EMBL/GenBank/DDBJ whole genome shotgun (WGS) entry which is preliminary data.</text>
</comment>
<evidence type="ECO:0000313" key="2">
    <source>
        <dbReference type="EMBL" id="PIC43916.1"/>
    </source>
</evidence>
<dbReference type="EMBL" id="PDUG01000002">
    <property type="protein sequence ID" value="PIC43916.1"/>
    <property type="molecule type" value="Genomic_DNA"/>
</dbReference>